<dbReference type="AlphaFoldDB" id="D8Q9S1"/>
<sequence length="279" mass="30402">MATSRPGSTAPGPFPPHPNQRGPGSTAATAGSHDLAGDDMSRAVNQAVAALNTVTSHFTARNATEPTLVRVLLAGNVDASKLKDAQQSVSDNLDGLKGKYEREGQSRQTAIGGLKTQIYEDLPVRAQKELLPGLEDFMKELIAGQVKKTVDGSIGDYIAVPLAKQKEVAQAMAKKIDVELDNSRARLENSRLHPDDTDPFKAVLKKDGTESNVWPFDFRSLFAFEGEYKTLDKLLEDFDLCIGVKDDTKGVKFQDDIKRVKMQTFLAHIGAPIDVLHFV</sequence>
<evidence type="ECO:0000256" key="1">
    <source>
        <dbReference type="SAM" id="MobiDB-lite"/>
    </source>
</evidence>
<keyword evidence="3" id="KW-1185">Reference proteome</keyword>
<evidence type="ECO:0000313" key="3">
    <source>
        <dbReference type="Proteomes" id="UP000007431"/>
    </source>
</evidence>
<dbReference type="Proteomes" id="UP000007431">
    <property type="component" value="Unassembled WGS sequence"/>
</dbReference>
<dbReference type="OMA" id="YPHNLHS"/>
<reference evidence="2 3" key="1">
    <citation type="journal article" date="2010" name="Nat. Biotechnol.">
        <title>Genome sequence of the model mushroom Schizophyllum commune.</title>
        <authorList>
            <person name="Ohm R.A."/>
            <person name="de Jong J.F."/>
            <person name="Lugones L.G."/>
            <person name="Aerts A."/>
            <person name="Kothe E."/>
            <person name="Stajich J.E."/>
            <person name="de Vries R.P."/>
            <person name="Record E."/>
            <person name="Levasseur A."/>
            <person name="Baker S.E."/>
            <person name="Bartholomew K.A."/>
            <person name="Coutinho P.M."/>
            <person name="Erdmann S."/>
            <person name="Fowler T.J."/>
            <person name="Gathman A.C."/>
            <person name="Lombard V."/>
            <person name="Henrissat B."/>
            <person name="Knabe N."/>
            <person name="Kuees U."/>
            <person name="Lilly W.W."/>
            <person name="Lindquist E."/>
            <person name="Lucas S."/>
            <person name="Magnuson J.K."/>
            <person name="Piumi F."/>
            <person name="Raudaskoski M."/>
            <person name="Salamov A."/>
            <person name="Schmutz J."/>
            <person name="Schwarze F.W.M.R."/>
            <person name="vanKuyk P.A."/>
            <person name="Horton J.S."/>
            <person name="Grigoriev I.V."/>
            <person name="Woesten H.A.B."/>
        </authorList>
    </citation>
    <scope>NUCLEOTIDE SEQUENCE [LARGE SCALE GENOMIC DNA]</scope>
    <source>
        <strain evidence="3">H4-8 / FGSC 9210</strain>
    </source>
</reference>
<dbReference type="InParanoid" id="D8Q9S1"/>
<gene>
    <name evidence="2" type="ORF">SCHCODRAFT_110679</name>
</gene>
<organism evidence="3">
    <name type="scientific">Schizophyllum commune (strain H4-8 / FGSC 9210)</name>
    <name type="common">Split gill fungus</name>
    <dbReference type="NCBI Taxonomy" id="578458"/>
    <lineage>
        <taxon>Eukaryota</taxon>
        <taxon>Fungi</taxon>
        <taxon>Dikarya</taxon>
        <taxon>Basidiomycota</taxon>
        <taxon>Agaricomycotina</taxon>
        <taxon>Agaricomycetes</taxon>
        <taxon>Agaricomycetidae</taxon>
        <taxon>Agaricales</taxon>
        <taxon>Schizophyllaceae</taxon>
        <taxon>Schizophyllum</taxon>
    </lineage>
</organism>
<proteinExistence type="predicted"/>
<feature type="non-terminal residue" evidence="2">
    <location>
        <position position="279"/>
    </location>
</feature>
<protein>
    <submittedName>
        <fullName evidence="2">Uncharacterized protein</fullName>
    </submittedName>
</protein>
<dbReference type="eggNOG" id="ENOG502RCCX">
    <property type="taxonomic scope" value="Eukaryota"/>
</dbReference>
<name>D8Q9S1_SCHCM</name>
<dbReference type="HOGENOM" id="CLU_998044_0_0_1"/>
<dbReference type="VEuPathDB" id="FungiDB:SCHCODRAFT_02631455"/>
<dbReference type="EMBL" id="GL377308">
    <property type="protein sequence ID" value="EFI95714.1"/>
    <property type="molecule type" value="Genomic_DNA"/>
</dbReference>
<feature type="region of interest" description="Disordered" evidence="1">
    <location>
        <begin position="1"/>
        <end position="38"/>
    </location>
</feature>
<accession>D8Q9S1</accession>
<evidence type="ECO:0000313" key="2">
    <source>
        <dbReference type="EMBL" id="EFI95714.1"/>
    </source>
</evidence>